<feature type="transmembrane region" description="Helical" evidence="1">
    <location>
        <begin position="142"/>
        <end position="163"/>
    </location>
</feature>
<evidence type="ECO:0000313" key="2">
    <source>
        <dbReference type="EMBL" id="SFE73820.1"/>
    </source>
</evidence>
<keyword evidence="1" id="KW-1133">Transmembrane helix</keyword>
<keyword evidence="1" id="KW-0472">Membrane</keyword>
<sequence>MNINRQNYEVWFVDFLDGNLDEQSRRELFAFLKDNPDLAKELDQFAEISLDCDNVSFNGKERLFKSEADLIGIEYPDYLLIKRIEEGLSIKEEAQLNNLITDNVNLINRDAEFQQTRLIGEKILFPGKEKLLRKQVNPLFTFVKRTVVAASLLVMIFFGYKMFNRENQLTRTAMVPLDPIRNVHFEDVQIISNSLVPISQKQNEPNTQLAHIKEMKPNQAVNAKNLKDTYFGQDLPENAPVLPLVANYKTTLLPVEIPNAYETGLRHMMPQYLDINNNPSFMAYGEVNDTDKPDESLLLRGLQFFDKVGVNLIQFEQVFDEEGNFVAFNLKAGAIEMQKKIKH</sequence>
<organism evidence="2 3">
    <name type="scientific">Thermophagus xiamenensis</name>
    <dbReference type="NCBI Taxonomy" id="385682"/>
    <lineage>
        <taxon>Bacteria</taxon>
        <taxon>Pseudomonadati</taxon>
        <taxon>Bacteroidota</taxon>
        <taxon>Bacteroidia</taxon>
        <taxon>Marinilabiliales</taxon>
        <taxon>Marinilabiliaceae</taxon>
        <taxon>Thermophagus</taxon>
    </lineage>
</organism>
<dbReference type="eggNOG" id="ENOG50330H1">
    <property type="taxonomic scope" value="Bacteria"/>
</dbReference>
<keyword evidence="3" id="KW-1185">Reference proteome</keyword>
<dbReference type="AlphaFoldDB" id="A0A1I2D1F8"/>
<evidence type="ECO:0000256" key="1">
    <source>
        <dbReference type="SAM" id="Phobius"/>
    </source>
</evidence>
<dbReference type="RefSeq" id="WP_010527718.1">
    <property type="nucleotide sequence ID" value="NZ_AFSL01000060.1"/>
</dbReference>
<dbReference type="OrthoDB" id="663559at2"/>
<dbReference type="Proteomes" id="UP000181976">
    <property type="component" value="Unassembled WGS sequence"/>
</dbReference>
<evidence type="ECO:0000313" key="3">
    <source>
        <dbReference type="Proteomes" id="UP000181976"/>
    </source>
</evidence>
<dbReference type="EMBL" id="FONA01000017">
    <property type="protein sequence ID" value="SFE73820.1"/>
    <property type="molecule type" value="Genomic_DNA"/>
</dbReference>
<name>A0A1I2D1F8_9BACT</name>
<proteinExistence type="predicted"/>
<accession>A0A1I2D1F8</accession>
<dbReference type="InParanoid" id="A0A1I2D1F8"/>
<dbReference type="STRING" id="385682.SAMN05444380_11765"/>
<keyword evidence="1" id="KW-0812">Transmembrane</keyword>
<protein>
    <submittedName>
        <fullName evidence="2">Uncharacterized protein</fullName>
    </submittedName>
</protein>
<reference evidence="2 3" key="1">
    <citation type="submission" date="2016-10" db="EMBL/GenBank/DDBJ databases">
        <authorList>
            <person name="de Groot N.N."/>
        </authorList>
    </citation>
    <scope>NUCLEOTIDE SEQUENCE [LARGE SCALE GENOMIC DNA]</scope>
    <source>
        <strain evidence="2 3">DSM 19012</strain>
    </source>
</reference>
<gene>
    <name evidence="2" type="ORF">SAMN05444380_11765</name>
</gene>